<accession>A0A6J4LV67</accession>
<dbReference type="EMBL" id="CADCTW010000149">
    <property type="protein sequence ID" value="CAA9343177.1"/>
    <property type="molecule type" value="Genomic_DNA"/>
</dbReference>
<organism evidence="1">
    <name type="scientific">uncultured Gemmatimonadota bacterium</name>
    <dbReference type="NCBI Taxonomy" id="203437"/>
    <lineage>
        <taxon>Bacteria</taxon>
        <taxon>Pseudomonadati</taxon>
        <taxon>Gemmatimonadota</taxon>
        <taxon>environmental samples</taxon>
    </lineage>
</organism>
<name>A0A6J4LV67_9BACT</name>
<reference evidence="1" key="1">
    <citation type="submission" date="2020-02" db="EMBL/GenBank/DDBJ databases">
        <authorList>
            <person name="Meier V. D."/>
        </authorList>
    </citation>
    <scope>NUCLEOTIDE SEQUENCE</scope>
    <source>
        <strain evidence="1">AVDCRST_MAG68</strain>
    </source>
</reference>
<proteinExistence type="predicted"/>
<evidence type="ECO:0000313" key="1">
    <source>
        <dbReference type="EMBL" id="CAA9343177.1"/>
    </source>
</evidence>
<dbReference type="AlphaFoldDB" id="A0A6J4LV67"/>
<sequence length="84" mass="9342">MLLDHSHPECTGGWTLHRESGGRAEVSCGTCGAAYPRSAWAEDAGEREHELTRLLVFLEMCGRAILAGRRANAAPRWSRRLNEH</sequence>
<gene>
    <name evidence="1" type="ORF">AVDCRST_MAG68-3150</name>
</gene>
<protein>
    <submittedName>
        <fullName evidence="1">Uncharacterized protein</fullName>
    </submittedName>
</protein>